<sequence length="656" mass="74453">MAGLPCKLVGLLLPLGFLVFAVCVMPEFFIHLTNRWAWRLALATSFGQVHYLLSLRLSAASVVALFALLVALEHWIDLFDVAPFARWLDRLETQFWEYEGFDDDHQVLALYAVEAFLMVVIFDLGLACILGFLPFSLGRVIIWCISSDFRYGDEVKADTSRVSIFLMGYGFIISAAVISAMLNTFGQYLRGKRLTVAIFIRRLPGIFLAGIIGFIDFANFCLAGLNATLYPLLFGWWLDIWSSKMVGATMSQRFKLLSASPFASMALQWLLGHTFSYLYTRLFILHHKILRPGVAIPSDYHIDEPFYKLYLKKRILIGFTFVPGVIFVSIHIADRLAPELFPLDNTYFVSFWQAPRNYADSICRVFLLRFLMSETDMLVYVEWLVKKVIRYYSFATSVVLAWMTAVTFGSAVLIFPISIGRALLFAITRLPLACGLKSNDLLAFVVGFSIISTIIAASRDSFAYMTRGRAGLVALNRHVVKFLWVVIVPLLMGSLVDLLLIPLLAGPDDDVSVFYIWYMGFVLMRVWLYLVHSTRDTPFLAYFIDERWSPKIARFKQDYLSGAISPCRFFKDIFMPMATKLLAALGVPYVLAKGIFPRFGYSDAVNSAVCRFAWLGILGTCALCYIVKVLCVELHHSIRDDRYLIGKKVEDCHQQM</sequence>
<protein>
    <submittedName>
        <fullName evidence="1">Uncharacterized protein</fullName>
    </submittedName>
</protein>
<keyword evidence="2" id="KW-1185">Reference proteome</keyword>
<organism evidence="1 2">
    <name type="scientific">Avena sativa</name>
    <name type="common">Oat</name>
    <dbReference type="NCBI Taxonomy" id="4498"/>
    <lineage>
        <taxon>Eukaryota</taxon>
        <taxon>Viridiplantae</taxon>
        <taxon>Streptophyta</taxon>
        <taxon>Embryophyta</taxon>
        <taxon>Tracheophyta</taxon>
        <taxon>Spermatophyta</taxon>
        <taxon>Magnoliopsida</taxon>
        <taxon>Liliopsida</taxon>
        <taxon>Poales</taxon>
        <taxon>Poaceae</taxon>
        <taxon>BOP clade</taxon>
        <taxon>Pooideae</taxon>
        <taxon>Poodae</taxon>
        <taxon>Poeae</taxon>
        <taxon>Poeae Chloroplast Group 1 (Aveneae type)</taxon>
        <taxon>Aveninae</taxon>
        <taxon>Avena</taxon>
    </lineage>
</organism>
<dbReference type="Proteomes" id="UP001732700">
    <property type="component" value="Chromosome 1D"/>
</dbReference>
<name>A0ACD5TYV2_AVESA</name>
<proteinExistence type="predicted"/>
<dbReference type="EnsemblPlants" id="AVESA.00010b.r2.1DG0151730.1">
    <property type="protein sequence ID" value="AVESA.00010b.r2.1DG0151730.1.CDS"/>
    <property type="gene ID" value="AVESA.00010b.r2.1DG0151730"/>
</dbReference>
<accession>A0ACD5TYV2</accession>
<evidence type="ECO:0000313" key="2">
    <source>
        <dbReference type="Proteomes" id="UP001732700"/>
    </source>
</evidence>
<reference evidence="1" key="2">
    <citation type="submission" date="2025-09" db="UniProtKB">
        <authorList>
            <consortium name="EnsemblPlants"/>
        </authorList>
    </citation>
    <scope>IDENTIFICATION</scope>
</reference>
<evidence type="ECO:0000313" key="1">
    <source>
        <dbReference type="EnsemblPlants" id="AVESA.00010b.r2.1DG0151730.1.CDS"/>
    </source>
</evidence>
<reference evidence="1" key="1">
    <citation type="submission" date="2021-05" db="EMBL/GenBank/DDBJ databases">
        <authorList>
            <person name="Scholz U."/>
            <person name="Mascher M."/>
            <person name="Fiebig A."/>
        </authorList>
    </citation>
    <scope>NUCLEOTIDE SEQUENCE [LARGE SCALE GENOMIC DNA]</scope>
</reference>